<name>A0A1S9RBS8_PENBI</name>
<gene>
    <name evidence="2" type="ORF">PEBR_38152</name>
</gene>
<protein>
    <submittedName>
        <fullName evidence="2">Uncharacterized protein</fullName>
    </submittedName>
</protein>
<feature type="compositionally biased region" description="Basic and acidic residues" evidence="1">
    <location>
        <begin position="89"/>
        <end position="100"/>
    </location>
</feature>
<accession>A0A1S9RBS8</accession>
<dbReference type="EMBL" id="LJBN01000205">
    <property type="protein sequence ID" value="OOQ82979.1"/>
    <property type="molecule type" value="Genomic_DNA"/>
</dbReference>
<sequence>MSKRGRGGAAGNKLKMTLGLPVYVFHLEDFPTPCPSSSEASTTRQLPVAMVEPIRRQPADTRQTPDIEIFERDQTTTNWHWQGKLSKSLGEDTQHGETHCFESSNAMEN</sequence>
<feature type="region of interest" description="Disordered" evidence="1">
    <location>
        <begin position="86"/>
        <end position="109"/>
    </location>
</feature>
<comment type="caution">
    <text evidence="2">The sequence shown here is derived from an EMBL/GenBank/DDBJ whole genome shotgun (WGS) entry which is preliminary data.</text>
</comment>
<dbReference type="Proteomes" id="UP000190744">
    <property type="component" value="Unassembled WGS sequence"/>
</dbReference>
<evidence type="ECO:0000256" key="1">
    <source>
        <dbReference type="SAM" id="MobiDB-lite"/>
    </source>
</evidence>
<evidence type="ECO:0000313" key="2">
    <source>
        <dbReference type="EMBL" id="OOQ82979.1"/>
    </source>
</evidence>
<dbReference type="AlphaFoldDB" id="A0A1S9RBS8"/>
<evidence type="ECO:0000313" key="3">
    <source>
        <dbReference type="Proteomes" id="UP000190744"/>
    </source>
</evidence>
<organism evidence="2 3">
    <name type="scientific">Penicillium brasilianum</name>
    <dbReference type="NCBI Taxonomy" id="104259"/>
    <lineage>
        <taxon>Eukaryota</taxon>
        <taxon>Fungi</taxon>
        <taxon>Dikarya</taxon>
        <taxon>Ascomycota</taxon>
        <taxon>Pezizomycotina</taxon>
        <taxon>Eurotiomycetes</taxon>
        <taxon>Eurotiomycetidae</taxon>
        <taxon>Eurotiales</taxon>
        <taxon>Aspergillaceae</taxon>
        <taxon>Penicillium</taxon>
    </lineage>
</organism>
<reference evidence="3" key="1">
    <citation type="submission" date="2015-09" db="EMBL/GenBank/DDBJ databases">
        <authorList>
            <person name="Fill T.P."/>
            <person name="Baretta J.F."/>
            <person name="de Almeida L.G."/>
            <person name="Rocha M."/>
            <person name="de Souza D.H."/>
            <person name="Malavazi I."/>
            <person name="Cerdeira L.T."/>
            <person name="Hong H."/>
            <person name="Samborskyy M."/>
            <person name="de Vasconcelos A.T."/>
            <person name="Leadlay P."/>
            <person name="Rodrigues-Filho E."/>
        </authorList>
    </citation>
    <scope>NUCLEOTIDE SEQUENCE [LARGE SCALE GENOMIC DNA]</scope>
    <source>
        <strain evidence="3">LaBioMMi 136</strain>
    </source>
</reference>
<proteinExistence type="predicted"/>